<keyword evidence="2" id="KW-0732">Signal</keyword>
<reference evidence="3 6" key="3">
    <citation type="submission" date="2024-01" db="EMBL/GenBank/DDBJ databases">
        <title>The diversity of rhizobia nodulating Mimosa spp. in eleven states of Brazil covering several biomes is determined by host plant, location, and edaphic factors.</title>
        <authorList>
            <person name="Rouws L."/>
            <person name="Barauna A."/>
            <person name="Beukes C."/>
            <person name="De Faria S.M."/>
            <person name="Gross E."/>
            <person name="Dos Reis Junior F.B."/>
            <person name="Simon M."/>
            <person name="Maluk M."/>
            <person name="Odee D.W."/>
            <person name="Kenicer G."/>
            <person name="Young J.P.W."/>
            <person name="Reis V.M."/>
            <person name="Zilli J."/>
            <person name="James E.K."/>
        </authorList>
    </citation>
    <scope>NUCLEOTIDE SEQUENCE [LARGE SCALE GENOMIC DNA]</scope>
    <source>
        <strain evidence="3 6">JPY530</strain>
    </source>
</reference>
<evidence type="ECO:0000313" key="3">
    <source>
        <dbReference type="EMBL" id="MEM5340578.1"/>
    </source>
</evidence>
<feature type="signal peptide" evidence="2">
    <location>
        <begin position="1"/>
        <end position="25"/>
    </location>
</feature>
<dbReference type="Proteomes" id="UP001481677">
    <property type="component" value="Unassembled WGS sequence"/>
</dbReference>
<dbReference type="NCBIfam" id="NF047558">
    <property type="entry name" value="TPR_END_plus"/>
    <property type="match status" value="1"/>
</dbReference>
<evidence type="ECO:0000313" key="5">
    <source>
        <dbReference type="Proteomes" id="UP000321776"/>
    </source>
</evidence>
<feature type="region of interest" description="Disordered" evidence="1">
    <location>
        <begin position="159"/>
        <end position="184"/>
    </location>
</feature>
<feature type="chain" id="PRO_5023012179" description="Tetratricopeptide repeat protein" evidence="2">
    <location>
        <begin position="26"/>
        <end position="244"/>
    </location>
</feature>
<reference evidence="4 5" key="1">
    <citation type="journal article" date="2018" name="Int. J. Syst. Evol. Microbiol.">
        <title>Paraburkholderia azotifigens sp. nov., a nitrogen-fixing bacterium isolated from paddy soil.</title>
        <authorList>
            <person name="Choi G.M."/>
            <person name="Im W.T."/>
        </authorList>
    </citation>
    <scope>NUCLEOTIDE SEQUENCE [LARGE SCALE GENOMIC DNA]</scope>
    <source>
        <strain evidence="4 5">NF 2-5-3</strain>
    </source>
</reference>
<dbReference type="AlphaFoldDB" id="A0A5C6V2I5"/>
<dbReference type="RefSeq" id="WP_147237295.1">
    <property type="nucleotide sequence ID" value="NZ_JAZHFZ010000011.1"/>
</dbReference>
<comment type="caution">
    <text evidence="4">The sequence shown here is derived from an EMBL/GenBank/DDBJ whole genome shotgun (WGS) entry which is preliminary data.</text>
</comment>
<name>A0A5C6V2I5_9BURK</name>
<dbReference type="EMBL" id="JAZHGA010000007">
    <property type="protein sequence ID" value="MEM5340578.1"/>
    <property type="molecule type" value="Genomic_DNA"/>
</dbReference>
<evidence type="ECO:0000256" key="1">
    <source>
        <dbReference type="SAM" id="MobiDB-lite"/>
    </source>
</evidence>
<keyword evidence="6" id="KW-1185">Reference proteome</keyword>
<evidence type="ECO:0008006" key="7">
    <source>
        <dbReference type="Google" id="ProtNLM"/>
    </source>
</evidence>
<protein>
    <recommendedName>
        <fullName evidence="7">Tetratricopeptide repeat protein</fullName>
    </recommendedName>
</protein>
<organism evidence="4 5">
    <name type="scientific">Paraburkholderia azotifigens</name>
    <dbReference type="NCBI Taxonomy" id="2057004"/>
    <lineage>
        <taxon>Bacteria</taxon>
        <taxon>Pseudomonadati</taxon>
        <taxon>Pseudomonadota</taxon>
        <taxon>Betaproteobacteria</taxon>
        <taxon>Burkholderiales</taxon>
        <taxon>Burkholderiaceae</taxon>
        <taxon>Paraburkholderia</taxon>
    </lineage>
</organism>
<evidence type="ECO:0000256" key="2">
    <source>
        <dbReference type="SAM" id="SignalP"/>
    </source>
</evidence>
<evidence type="ECO:0000313" key="4">
    <source>
        <dbReference type="EMBL" id="TXC79652.1"/>
    </source>
</evidence>
<dbReference type="PROSITE" id="PS51257">
    <property type="entry name" value="PROKAR_LIPOPROTEIN"/>
    <property type="match status" value="1"/>
</dbReference>
<dbReference type="EMBL" id="VOQS01000005">
    <property type="protein sequence ID" value="TXC79652.1"/>
    <property type="molecule type" value="Genomic_DNA"/>
</dbReference>
<sequence length="244" mass="25959">MASIRRLAASSAFALVLISACSKSADPSILGHWRVEHIDVYSLQLPVGPDIVVSATEIVTPDTGTSVRVTGIEVKGDTATVDMPYGVGLKFFFDGPDRVYLKAPLVGRVYYRRVVEPARASQPETSSTIVAARVEQQGITPAAKRVSVGVTPTPTQIGLKASGSAGPTTAPVVGAPSQSTGKPGVKQYDRALLAARQGQVDDAIDYLDSALRSGFREFAVLDSAPEMAELRKDVRFQALVARYR</sequence>
<gene>
    <name evidence="4" type="ORF">FRZ40_35435</name>
    <name evidence="3" type="ORF">V4C56_13230</name>
</gene>
<dbReference type="Proteomes" id="UP000321776">
    <property type="component" value="Unassembled WGS sequence"/>
</dbReference>
<accession>A0A5C6V2I5</accession>
<proteinExistence type="predicted"/>
<evidence type="ECO:0000313" key="6">
    <source>
        <dbReference type="Proteomes" id="UP001481677"/>
    </source>
</evidence>
<reference evidence="4" key="2">
    <citation type="submission" date="2019-08" db="EMBL/GenBank/DDBJ databases">
        <authorList>
            <person name="Im W.-T."/>
        </authorList>
    </citation>
    <scope>NUCLEOTIDE SEQUENCE</scope>
    <source>
        <strain evidence="4">NF 2-5-3</strain>
    </source>
</reference>